<gene>
    <name evidence="2" type="ORF">IWX90DRAFT_315768</name>
</gene>
<organism evidence="2 3">
    <name type="scientific">Phyllosticta citrichinensis</name>
    <dbReference type="NCBI Taxonomy" id="1130410"/>
    <lineage>
        <taxon>Eukaryota</taxon>
        <taxon>Fungi</taxon>
        <taxon>Dikarya</taxon>
        <taxon>Ascomycota</taxon>
        <taxon>Pezizomycotina</taxon>
        <taxon>Dothideomycetes</taxon>
        <taxon>Dothideomycetes incertae sedis</taxon>
        <taxon>Botryosphaeriales</taxon>
        <taxon>Phyllostictaceae</taxon>
        <taxon>Phyllosticta</taxon>
    </lineage>
</organism>
<comment type="caution">
    <text evidence="2">The sequence shown here is derived from an EMBL/GenBank/DDBJ whole genome shotgun (WGS) entry which is preliminary data.</text>
</comment>
<evidence type="ECO:0000313" key="2">
    <source>
        <dbReference type="EMBL" id="KAK8157144.1"/>
    </source>
</evidence>
<feature type="compositionally biased region" description="Basic residues" evidence="1">
    <location>
        <begin position="251"/>
        <end position="260"/>
    </location>
</feature>
<evidence type="ECO:0000313" key="3">
    <source>
        <dbReference type="Proteomes" id="UP001456524"/>
    </source>
</evidence>
<feature type="compositionally biased region" description="Polar residues" evidence="1">
    <location>
        <begin position="228"/>
        <end position="238"/>
    </location>
</feature>
<dbReference type="Proteomes" id="UP001456524">
    <property type="component" value="Unassembled WGS sequence"/>
</dbReference>
<keyword evidence="3" id="KW-1185">Reference proteome</keyword>
<evidence type="ECO:0000256" key="1">
    <source>
        <dbReference type="SAM" id="MobiDB-lite"/>
    </source>
</evidence>
<accession>A0ABR1XJ05</accession>
<feature type="region of interest" description="Disordered" evidence="1">
    <location>
        <begin position="228"/>
        <end position="268"/>
    </location>
</feature>
<reference evidence="2 3" key="1">
    <citation type="journal article" date="2022" name="G3 (Bethesda)">
        <title>Enemy or ally: a genomic approach to elucidate the lifestyle of Phyllosticta citrichinaensis.</title>
        <authorList>
            <person name="Buijs V.A."/>
            <person name="Groenewald J.Z."/>
            <person name="Haridas S."/>
            <person name="LaButti K.M."/>
            <person name="Lipzen A."/>
            <person name="Martin F.M."/>
            <person name="Barry K."/>
            <person name="Grigoriev I.V."/>
            <person name="Crous P.W."/>
            <person name="Seidl M.F."/>
        </authorList>
    </citation>
    <scope>NUCLEOTIDE SEQUENCE [LARGE SCALE GENOMIC DNA]</scope>
    <source>
        <strain evidence="2 3">CBS 129764</strain>
    </source>
</reference>
<name>A0ABR1XJ05_9PEZI</name>
<sequence>MTRAVSLSRSPVLYPSTSAATAAPPRPACPCNRCSHTTTSAPHLTKKEMLSRFTEYTRMINGALRHAFQMFNERNFHTSSFRSPPPPPPDAAANPLPAVPAANSSRVRLVCASATAFPLPSSLRLLVTITSTSDRMLLHLLSLISPRALSAPFHRGRSCACLHKNQLNVAQGTELATTNVKRRKSVLLEGRGQLTGGDLAGLNVRLLRLFLVLRTRIFRRRCMSMSPPIQLTTHQNSPEPAPPIRSTGDVRKRKKKKKKPTLPGTAAARCAGGAVVHLQQDPGVSSPAVLPTKGQLTD</sequence>
<protein>
    <submittedName>
        <fullName evidence="2">Uncharacterized protein</fullName>
    </submittedName>
</protein>
<dbReference type="EMBL" id="JBBWUH010000009">
    <property type="protein sequence ID" value="KAK8157144.1"/>
    <property type="molecule type" value="Genomic_DNA"/>
</dbReference>
<proteinExistence type="predicted"/>